<dbReference type="PROSITE" id="PS51257">
    <property type="entry name" value="PROKAR_LIPOPROTEIN"/>
    <property type="match status" value="1"/>
</dbReference>
<keyword evidence="4" id="KW-0378">Hydrolase</keyword>
<dbReference type="ESTHER" id="9eury-a0a075i767">
    <property type="family name" value="UCP031982"/>
</dbReference>
<keyword evidence="2" id="KW-0106">Calcium</keyword>
<dbReference type="GO" id="GO:0007155">
    <property type="term" value="P:cell adhesion"/>
    <property type="evidence" value="ECO:0007669"/>
    <property type="project" value="InterPro"/>
</dbReference>
<dbReference type="PANTHER" id="PTHR10199">
    <property type="entry name" value="THROMBOSPONDIN"/>
    <property type="match status" value="1"/>
</dbReference>
<sequence>MRNSTFSVVLIFMLSIASGCTGISDGDGDGIADADDNCLTTLNPDQNDLDSDGAGDACDEDADGDGATGTDDAFPLDSRETSDFDGDGIGDNSDVDRDGDGVNNPKDAYPSDPSEQFDTDGDGIGDNTDVDDDADGLDDEIDPFRLTPSSSLAEDGPFSVGTDDFSFTSSNNLEITVQVWYPTSDSSGERVIYDNIYPGIAWDSPTPDCSEVHPVVLYSHGTGYGLRWMSAFLSEWLTGHGFIVVAPDHPYDNLFDADSARLPQTLLRRPIDIHDSFDWIVEQSSDSGLFSGCIDAEAGYAVVGHSGGGFTALAASGATIDIDFLTSSCEESYEFFCVMRDSWLEGHPDSKTIDISDGRIWATIALAPWDAFVLNSGLAYLRSPVMVLTGDEDATTNLTQVSAIAGEITRLDLQFGIILGAGHYHFSPIGCDAYGCDNQLDINVTTELTNMSSIVFLARILDWPGADALTLPQSEFIEWQ</sequence>
<dbReference type="GO" id="GO:0016787">
    <property type="term" value="F:hydrolase activity"/>
    <property type="evidence" value="ECO:0007669"/>
    <property type="project" value="UniProtKB-KW"/>
</dbReference>
<evidence type="ECO:0000313" key="4">
    <source>
        <dbReference type="EMBL" id="AIF24496.1"/>
    </source>
</evidence>
<feature type="region of interest" description="Disordered" evidence="3">
    <location>
        <begin position="43"/>
        <end position="135"/>
    </location>
</feature>
<dbReference type="InterPro" id="IPR028974">
    <property type="entry name" value="TSP_type-3_rpt"/>
</dbReference>
<accession>A0A075I767</accession>
<dbReference type="SUPFAM" id="SSF53474">
    <property type="entry name" value="alpha/beta-Hydrolases"/>
    <property type="match status" value="1"/>
</dbReference>
<evidence type="ECO:0000256" key="3">
    <source>
        <dbReference type="SAM" id="MobiDB-lite"/>
    </source>
</evidence>
<dbReference type="Pfam" id="PF02412">
    <property type="entry name" value="TSP_3"/>
    <property type="match status" value="2"/>
</dbReference>
<evidence type="ECO:0000256" key="1">
    <source>
        <dbReference type="ARBA" id="ARBA00022729"/>
    </source>
</evidence>
<evidence type="ECO:0000256" key="2">
    <source>
        <dbReference type="ARBA" id="ARBA00022837"/>
    </source>
</evidence>
<dbReference type="InterPro" id="IPR003367">
    <property type="entry name" value="Thrombospondin_3-like_rpt"/>
</dbReference>
<feature type="compositionally biased region" description="Acidic residues" evidence="3">
    <location>
        <begin position="115"/>
        <end position="135"/>
    </location>
</feature>
<protein>
    <submittedName>
        <fullName evidence="4">Putative dienelactone hydrolase</fullName>
    </submittedName>
</protein>
<organism evidence="4">
    <name type="scientific">uncultured marine group II/III euryarchaeote SAT1000_32_C10</name>
    <dbReference type="NCBI Taxonomy" id="1456573"/>
    <lineage>
        <taxon>Archaea</taxon>
        <taxon>Methanobacteriati</taxon>
        <taxon>Methanobacteriota</taxon>
        <taxon>environmental samples</taxon>
    </lineage>
</organism>
<dbReference type="Gene3D" id="3.40.50.1820">
    <property type="entry name" value="alpha/beta hydrolase"/>
    <property type="match status" value="1"/>
</dbReference>
<dbReference type="InterPro" id="IPR029058">
    <property type="entry name" value="AB_hydrolase_fold"/>
</dbReference>
<reference evidence="4" key="1">
    <citation type="journal article" date="2014" name="Genome Biol. Evol.">
        <title>Pangenome evidence for extensive interdomain horizontal transfer affecting lineage core and shell genes in uncultured planktonic thaumarchaeota and euryarchaeota.</title>
        <authorList>
            <person name="Deschamps P."/>
            <person name="Zivanovic Y."/>
            <person name="Moreira D."/>
            <person name="Rodriguez-Valera F."/>
            <person name="Lopez-Garcia P."/>
        </authorList>
    </citation>
    <scope>NUCLEOTIDE SEQUENCE</scope>
</reference>
<dbReference type="AlphaFoldDB" id="A0A075I767"/>
<dbReference type="SUPFAM" id="SSF103647">
    <property type="entry name" value="TSP type-3 repeat"/>
    <property type="match status" value="1"/>
</dbReference>
<dbReference type="Gene3D" id="4.10.1080.10">
    <property type="entry name" value="TSP type-3 repeat"/>
    <property type="match status" value="1"/>
</dbReference>
<keyword evidence="1" id="KW-0732">Signal</keyword>
<feature type="compositionally biased region" description="Acidic residues" evidence="3">
    <location>
        <begin position="47"/>
        <end position="64"/>
    </location>
</feature>
<dbReference type="EMBL" id="KF901262">
    <property type="protein sequence ID" value="AIF24496.1"/>
    <property type="molecule type" value="Genomic_DNA"/>
</dbReference>
<proteinExistence type="predicted"/>
<dbReference type="GO" id="GO:0005509">
    <property type="term" value="F:calcium ion binding"/>
    <property type="evidence" value="ECO:0007669"/>
    <property type="project" value="InterPro"/>
</dbReference>
<name>A0A075I767_9EURY</name>